<organism evidence="1 2">
    <name type="scientific">Siansivirga zeaxanthinifaciens CC-SAMT-1</name>
    <dbReference type="NCBI Taxonomy" id="1454006"/>
    <lineage>
        <taxon>Bacteria</taxon>
        <taxon>Pseudomonadati</taxon>
        <taxon>Bacteroidota</taxon>
        <taxon>Flavobacteriia</taxon>
        <taxon>Flavobacteriales</taxon>
        <taxon>Flavobacteriaceae</taxon>
        <taxon>Siansivirga</taxon>
    </lineage>
</organism>
<dbReference type="RefSeq" id="WP_044639423.1">
    <property type="nucleotide sequence ID" value="NZ_CP007202.1"/>
</dbReference>
<dbReference type="EMBL" id="CP007202">
    <property type="protein sequence ID" value="AJR05031.1"/>
    <property type="molecule type" value="Genomic_DNA"/>
</dbReference>
<gene>
    <name evidence="1" type="ORF">AW14_14765</name>
</gene>
<accession>A0A0C5W113</accession>
<dbReference type="HOGENOM" id="CLU_803460_0_0_10"/>
<name>A0A0C5W113_9FLAO</name>
<protein>
    <submittedName>
        <fullName evidence="1">Uncharacterized protein</fullName>
    </submittedName>
</protein>
<dbReference type="PATRIC" id="fig|1454006.5.peg.2924"/>
<evidence type="ECO:0000313" key="2">
    <source>
        <dbReference type="Proteomes" id="UP000032229"/>
    </source>
</evidence>
<dbReference type="Proteomes" id="UP000032229">
    <property type="component" value="Chromosome"/>
</dbReference>
<keyword evidence="2" id="KW-1185">Reference proteome</keyword>
<dbReference type="AlphaFoldDB" id="A0A0C5W113"/>
<sequence>MKIEIGESLVSSYLNHVLGCRIIQTNWKTSGNWTIAEGEKSRAKAFYQDIIGSGHFDEIFKESTFDQLLKQAEIDVLGINTSESTVYGIDVAFHGAGLNYGSKEETADRILKKVFRTLFVMQTYFDQYYQFQSIFITPKTNQATLVLIEDLIEKAKGLIHDESISIDFITNDDFFDCIVAPTIKASKNENDTSELFLRSVKLMQLDSRKNLSITKDVGSKSIPSSSNGAVSERRTKKGMKIGQYVRHTFRTAYEQGLISKGEIINLQDPTYSKQTFNANFEVLRLNTRSISDAGGRTRYYAKEYYCDKYYLTSQWVESQWDLYLNWLKSINYSDSSS</sequence>
<dbReference type="KEGG" id="sze:AW14_14765"/>
<reference evidence="1 2" key="1">
    <citation type="submission" date="2014-02" db="EMBL/GenBank/DDBJ databases">
        <authorList>
            <person name="Young C.-C."/>
            <person name="Hameed A."/>
            <person name="Huang H.-C."/>
            <person name="Shahina M."/>
        </authorList>
    </citation>
    <scope>NUCLEOTIDE SEQUENCE [LARGE SCALE GENOMIC DNA]</scope>
    <source>
        <strain evidence="1 2">CC-SAMT-1</strain>
    </source>
</reference>
<dbReference type="OrthoDB" id="877111at2"/>
<evidence type="ECO:0000313" key="1">
    <source>
        <dbReference type="EMBL" id="AJR05031.1"/>
    </source>
</evidence>
<proteinExistence type="predicted"/>